<reference evidence="9 10" key="1">
    <citation type="submission" date="2018-04" db="EMBL/GenBank/DDBJ databases">
        <title>Sphingobacterium sp. M46 Genome.</title>
        <authorList>
            <person name="Cheng J."/>
            <person name="Li Y."/>
        </authorList>
    </citation>
    <scope>NUCLEOTIDE SEQUENCE [LARGE SCALE GENOMIC DNA]</scope>
    <source>
        <strain evidence="9 10">M46</strain>
    </source>
</reference>
<protein>
    <recommendedName>
        <fullName evidence="11">RagB/SusD family nutrient uptake outer membrane protein</fullName>
    </recommendedName>
</protein>
<keyword evidence="4 6" id="KW-0472">Membrane</keyword>
<evidence type="ECO:0008006" key="11">
    <source>
        <dbReference type="Google" id="ProtNLM"/>
    </source>
</evidence>
<dbReference type="Proteomes" id="UP000250831">
    <property type="component" value="Unassembled WGS sequence"/>
</dbReference>
<dbReference type="Pfam" id="PF14322">
    <property type="entry name" value="SusD-like_3"/>
    <property type="match status" value="1"/>
</dbReference>
<evidence type="ECO:0000256" key="6">
    <source>
        <dbReference type="SAM" id="Phobius"/>
    </source>
</evidence>
<evidence type="ECO:0000256" key="3">
    <source>
        <dbReference type="ARBA" id="ARBA00022729"/>
    </source>
</evidence>
<evidence type="ECO:0000313" key="9">
    <source>
        <dbReference type="EMBL" id="PUV25166.1"/>
    </source>
</evidence>
<evidence type="ECO:0000259" key="7">
    <source>
        <dbReference type="Pfam" id="PF07980"/>
    </source>
</evidence>
<dbReference type="GO" id="GO:0009279">
    <property type="term" value="C:cell outer membrane"/>
    <property type="evidence" value="ECO:0007669"/>
    <property type="project" value="UniProtKB-SubCell"/>
</dbReference>
<keyword evidence="6" id="KW-0812">Transmembrane</keyword>
<dbReference type="PROSITE" id="PS51257">
    <property type="entry name" value="PROKAR_LIPOPROTEIN"/>
    <property type="match status" value="1"/>
</dbReference>
<keyword evidence="3" id="KW-0732">Signal</keyword>
<accession>A0A363NWH1</accession>
<evidence type="ECO:0000256" key="2">
    <source>
        <dbReference type="ARBA" id="ARBA00006275"/>
    </source>
</evidence>
<feature type="domain" description="RagB/SusD" evidence="7">
    <location>
        <begin position="342"/>
        <end position="424"/>
    </location>
</feature>
<comment type="similarity">
    <text evidence="2">Belongs to the SusD family.</text>
</comment>
<dbReference type="InterPro" id="IPR033985">
    <property type="entry name" value="SusD-like_N"/>
</dbReference>
<evidence type="ECO:0000259" key="8">
    <source>
        <dbReference type="Pfam" id="PF14322"/>
    </source>
</evidence>
<organism evidence="9 10">
    <name type="scientific">Sphingobacterium athyrii</name>
    <dbReference type="NCBI Taxonomy" id="2152717"/>
    <lineage>
        <taxon>Bacteria</taxon>
        <taxon>Pseudomonadati</taxon>
        <taxon>Bacteroidota</taxon>
        <taxon>Sphingobacteriia</taxon>
        <taxon>Sphingobacteriales</taxon>
        <taxon>Sphingobacteriaceae</taxon>
        <taxon>Sphingobacterium</taxon>
    </lineage>
</organism>
<evidence type="ECO:0000313" key="10">
    <source>
        <dbReference type="Proteomes" id="UP000250831"/>
    </source>
</evidence>
<keyword evidence="5" id="KW-0998">Cell outer membrane</keyword>
<gene>
    <name evidence="9" type="ORF">DCO56_09515</name>
</gene>
<dbReference type="OrthoDB" id="653598at2"/>
<dbReference type="InterPro" id="IPR011990">
    <property type="entry name" value="TPR-like_helical_dom_sf"/>
</dbReference>
<dbReference type="Gene3D" id="1.25.40.390">
    <property type="match status" value="1"/>
</dbReference>
<evidence type="ECO:0000256" key="4">
    <source>
        <dbReference type="ARBA" id="ARBA00023136"/>
    </source>
</evidence>
<sequence length="460" mass="51949">MIGLNIKNLKMKISIIGTFIVSIFAISCTKYVDIKPDKKMTVPQSFEDCDALMDDRSTMNSRFPVGGEVASDNYYLAEINYNALTSIVDRDAYLWNPNTNFATNQWSSSYKAIMVANQVLEILNKLKREDDRTRYDRLKGEALFFRAYALSQLAPVFAPTYRPESAEQTLGLVLRFSSAIDYVSVRSDLLKTYRQIVADLKEAVSLLPVDAIYKTRPTKLAAWATLSRIGLVISDFELAISASKEVLNQGVGLLDYNTVNAAAANPFGRFNPEILFHAATLTSVCLNPSVSKIDSMLYRSYLPNDLRKGIYFKNNNNGTYAFKGRYDGDINAASFAGVGLDEVYLNYAEALVRTNKLQEGLNVFNALMQTRWKTNTYVPFSSDVKESVLSKILEERRKSLIMRNLRWSDIRRLNSYGGNINLKRIINGETYYLNAGDPRFTFLIPSGVMEYAPEIIQNPR</sequence>
<evidence type="ECO:0000256" key="5">
    <source>
        <dbReference type="ARBA" id="ARBA00023237"/>
    </source>
</evidence>
<feature type="transmembrane region" description="Helical" evidence="6">
    <location>
        <begin position="12"/>
        <end position="32"/>
    </location>
</feature>
<dbReference type="InterPro" id="IPR012944">
    <property type="entry name" value="SusD_RagB_dom"/>
</dbReference>
<dbReference type="EMBL" id="QCXX01000002">
    <property type="protein sequence ID" value="PUV25166.1"/>
    <property type="molecule type" value="Genomic_DNA"/>
</dbReference>
<dbReference type="SUPFAM" id="SSF48452">
    <property type="entry name" value="TPR-like"/>
    <property type="match status" value="1"/>
</dbReference>
<proteinExistence type="inferred from homology"/>
<keyword evidence="6" id="KW-1133">Transmembrane helix</keyword>
<name>A0A363NWH1_9SPHI</name>
<feature type="domain" description="SusD-like N-terminal" evidence="8">
    <location>
        <begin position="30"/>
        <end position="231"/>
    </location>
</feature>
<dbReference type="AlphaFoldDB" id="A0A363NWH1"/>
<evidence type="ECO:0000256" key="1">
    <source>
        <dbReference type="ARBA" id="ARBA00004442"/>
    </source>
</evidence>
<keyword evidence="10" id="KW-1185">Reference proteome</keyword>
<comment type="subcellular location">
    <subcellularLocation>
        <location evidence="1">Cell outer membrane</location>
    </subcellularLocation>
</comment>
<comment type="caution">
    <text evidence="9">The sequence shown here is derived from an EMBL/GenBank/DDBJ whole genome shotgun (WGS) entry which is preliminary data.</text>
</comment>
<dbReference type="Pfam" id="PF07980">
    <property type="entry name" value="SusD_RagB"/>
    <property type="match status" value="1"/>
</dbReference>